<sequence>MDEILELRRLISEEQRRRKELEKLTKEAEKLAEEERELTKEAKRQTEEAKRRTEEARRQTKEAEKLIEESQLQALPQYLEACHSLHLAIRDVSPGFTTTQSNLTNPTGQILPRRIVLWHDFADRQDAVWDQLAVGKSFSSKLNFPSLSQLEYVRSTLDPISSQFGLQSFERNTVERPVRKLFDTAYDDPQLRLDLNLGGDIGFESDTHPDDISDIVSSSTRSMFLEGEGDAKIPNLPERRRRKARGKGNRSGLSHICHASDGKNVPVAAIEYIPPYKLAQDDLVAGLRSEIQPERDVIHKDGDSYEFACMKLATAVVTRLFSYMVGKGLQYGYICTGEVFIFLFIPEDPSTVYYSVSIPQLDVMADGETRLHYTAVSQVFAFVLHAVLATKPPQSWHDAANELKTWDVELDHRLPQSPTAPPVTQAEQRAKKRAEKEADGPNYEPECSKASLRSPIRTHSSCKSIQLSSRLQENGDDNGDSGNPPSPSLHQPSRPADATSTSRPMLAARESTRTQRRRSEARNQSRKPRIQDRLYCTQRCLIGLAEGGATDTTCPNSQDHKSKHISSSEFIRLARDQLATDRGCDADCTPLYLAGAIGALFKFRLSSHGYTLVAKGTELMDLDRLNHERDVYSWLQPVQGEHVPVCLGMTDLELPYYYDCGVYTHFLFLSWSGRSLYKCLAQLNKPDTLSAVEAAYSSLHRQGALHLDAEARNILYDDRTQKIMIIDFERTKFSDSQLLGSIGLDRPMQKEEWVAKNKDPRDLFTQELQCVTMTVSKCFDNMVK</sequence>
<organism evidence="1 2">
    <name type="scientific">Xylaria curta</name>
    <dbReference type="NCBI Taxonomy" id="42375"/>
    <lineage>
        <taxon>Eukaryota</taxon>
        <taxon>Fungi</taxon>
        <taxon>Dikarya</taxon>
        <taxon>Ascomycota</taxon>
        <taxon>Pezizomycotina</taxon>
        <taxon>Sordariomycetes</taxon>
        <taxon>Xylariomycetidae</taxon>
        <taxon>Xylariales</taxon>
        <taxon>Xylariaceae</taxon>
        <taxon>Xylaria</taxon>
    </lineage>
</organism>
<proteinExistence type="predicted"/>
<evidence type="ECO:0000313" key="1">
    <source>
        <dbReference type="EMBL" id="KAJ2974721.1"/>
    </source>
</evidence>
<name>A0ACC1N7Y2_9PEZI</name>
<reference evidence="1" key="1">
    <citation type="submission" date="2022-10" db="EMBL/GenBank/DDBJ databases">
        <title>Genome Sequence of Xylaria curta.</title>
        <authorList>
            <person name="Buettner E."/>
        </authorList>
    </citation>
    <scope>NUCLEOTIDE SEQUENCE</scope>
    <source>
        <strain evidence="1">Babe10</strain>
    </source>
</reference>
<evidence type="ECO:0000313" key="2">
    <source>
        <dbReference type="Proteomes" id="UP001143856"/>
    </source>
</evidence>
<dbReference type="Proteomes" id="UP001143856">
    <property type="component" value="Unassembled WGS sequence"/>
</dbReference>
<gene>
    <name evidence="1" type="ORF">NUW58_g8564</name>
</gene>
<dbReference type="EMBL" id="JAPDGR010002670">
    <property type="protein sequence ID" value="KAJ2974721.1"/>
    <property type="molecule type" value="Genomic_DNA"/>
</dbReference>
<protein>
    <submittedName>
        <fullName evidence="1">Uncharacterized protein</fullName>
    </submittedName>
</protein>
<keyword evidence="2" id="KW-1185">Reference proteome</keyword>
<comment type="caution">
    <text evidence="1">The sequence shown here is derived from an EMBL/GenBank/DDBJ whole genome shotgun (WGS) entry which is preliminary data.</text>
</comment>
<accession>A0ACC1N7Y2</accession>